<evidence type="ECO:0000256" key="2">
    <source>
        <dbReference type="ARBA" id="ARBA00022679"/>
    </source>
</evidence>
<keyword evidence="3" id="KW-0949">S-adenosyl-L-methionine</keyword>
<keyword evidence="5" id="KW-1185">Reference proteome</keyword>
<keyword evidence="1 4" id="KW-0489">Methyltransferase</keyword>
<evidence type="ECO:0000256" key="1">
    <source>
        <dbReference type="ARBA" id="ARBA00022603"/>
    </source>
</evidence>
<dbReference type="InterPro" id="IPR050362">
    <property type="entry name" value="Cation-dep_OMT"/>
</dbReference>
<dbReference type="RefSeq" id="WP_232548477.1">
    <property type="nucleotide sequence ID" value="NZ_CP115965.1"/>
</dbReference>
<dbReference type="CDD" id="cd02440">
    <property type="entry name" value="AdoMet_MTases"/>
    <property type="match status" value="1"/>
</dbReference>
<reference evidence="4 5" key="1">
    <citation type="journal article" date="2023" name="Environ Microbiome">
        <title>A coral-associated actinobacterium mitigates coral bleaching under heat stress.</title>
        <authorList>
            <person name="Li J."/>
            <person name="Zou Y."/>
            <person name="Li Q."/>
            <person name="Zhang J."/>
            <person name="Bourne D.G."/>
            <person name="Lyu Y."/>
            <person name="Liu C."/>
            <person name="Zhang S."/>
        </authorList>
    </citation>
    <scope>NUCLEOTIDE SEQUENCE [LARGE SCALE GENOMIC DNA]</scope>
    <source>
        <strain evidence="4 5">SCSIO 13291</strain>
    </source>
</reference>
<dbReference type="InterPro" id="IPR029063">
    <property type="entry name" value="SAM-dependent_MTases_sf"/>
</dbReference>
<evidence type="ECO:0000313" key="5">
    <source>
        <dbReference type="Proteomes" id="UP001434337"/>
    </source>
</evidence>
<accession>A0ABZ3C6B0</accession>
<dbReference type="PANTHER" id="PTHR10509:SF85">
    <property type="entry name" value="O-METHYLTRANSFERASE RV1220C-RELATED"/>
    <property type="match status" value="1"/>
</dbReference>
<evidence type="ECO:0000256" key="3">
    <source>
        <dbReference type="ARBA" id="ARBA00022691"/>
    </source>
</evidence>
<proteinExistence type="predicted"/>
<dbReference type="EC" id="2.1.1.-" evidence="4"/>
<dbReference type="GO" id="GO:0008168">
    <property type="term" value="F:methyltransferase activity"/>
    <property type="evidence" value="ECO:0007669"/>
    <property type="project" value="UniProtKB-KW"/>
</dbReference>
<evidence type="ECO:0000313" key="4">
    <source>
        <dbReference type="EMBL" id="WZW97797.1"/>
    </source>
</evidence>
<organism evidence="4 5">
    <name type="scientific">Propioniciclava soli</name>
    <dbReference type="NCBI Taxonomy" id="2775081"/>
    <lineage>
        <taxon>Bacteria</taxon>
        <taxon>Bacillati</taxon>
        <taxon>Actinomycetota</taxon>
        <taxon>Actinomycetes</taxon>
        <taxon>Propionibacteriales</taxon>
        <taxon>Propionibacteriaceae</taxon>
        <taxon>Propioniciclava</taxon>
    </lineage>
</organism>
<keyword evidence="2 4" id="KW-0808">Transferase</keyword>
<dbReference type="PROSITE" id="PS51682">
    <property type="entry name" value="SAM_OMT_I"/>
    <property type="match status" value="1"/>
</dbReference>
<dbReference type="Gene3D" id="3.40.50.150">
    <property type="entry name" value="Vaccinia Virus protein VP39"/>
    <property type="match status" value="1"/>
</dbReference>
<name>A0ABZ3C6B0_9ACTN</name>
<dbReference type="PANTHER" id="PTHR10509">
    <property type="entry name" value="O-METHYLTRANSFERASE-RELATED"/>
    <property type="match status" value="1"/>
</dbReference>
<dbReference type="InterPro" id="IPR002935">
    <property type="entry name" value="SAM_O-MeTrfase"/>
</dbReference>
<dbReference type="EMBL" id="CP115965">
    <property type="protein sequence ID" value="WZW97797.1"/>
    <property type="molecule type" value="Genomic_DNA"/>
</dbReference>
<dbReference type="Pfam" id="PF01596">
    <property type="entry name" value="Methyltransf_3"/>
    <property type="match status" value="1"/>
</dbReference>
<protein>
    <submittedName>
        <fullName evidence="4">Class I SAM-dependent methyltransferase</fullName>
        <ecNumber evidence="4">2.1.1.-</ecNumber>
    </submittedName>
</protein>
<dbReference type="GO" id="GO:0032259">
    <property type="term" value="P:methylation"/>
    <property type="evidence" value="ECO:0007669"/>
    <property type="project" value="UniProtKB-KW"/>
</dbReference>
<sequence length="218" mass="21998">MNAAANTTSATGQVASLVYADAFGAEPEHTAAARDAARSLGIAAATPGTAALLALLARMVGARAAVEIGTGAGVSGLALLAGMEPDGILTSIDLEPEHQAAARKAIASAGVPNRRARLIAGAGLAVLPKLSDGAYDFVFVDGDPLEYVEYVEQAARLLRSGGLLVVNHALAGGTVADSGNEDDETVIIREALAATQTMEEFTPVLLPVGDGLLVALRT</sequence>
<dbReference type="SUPFAM" id="SSF53335">
    <property type="entry name" value="S-adenosyl-L-methionine-dependent methyltransferases"/>
    <property type="match status" value="1"/>
</dbReference>
<dbReference type="Proteomes" id="UP001434337">
    <property type="component" value="Chromosome"/>
</dbReference>
<gene>
    <name evidence="4" type="ORF">PCC79_12960</name>
</gene>